<feature type="transmembrane region" description="Helical" evidence="7">
    <location>
        <begin position="145"/>
        <end position="161"/>
    </location>
</feature>
<accession>A0ABP8D3U4</accession>
<dbReference type="Proteomes" id="UP001500620">
    <property type="component" value="Unassembled WGS sequence"/>
</dbReference>
<dbReference type="Gene3D" id="3.10.20.90">
    <property type="entry name" value="Phosphatidylinositol 3-kinase Catalytic Subunit, Chain A, domain 1"/>
    <property type="match status" value="1"/>
</dbReference>
<feature type="transmembrane region" description="Helical" evidence="7">
    <location>
        <begin position="371"/>
        <end position="386"/>
    </location>
</feature>
<dbReference type="RefSeq" id="WP_345123711.1">
    <property type="nucleotide sequence ID" value="NZ_BAABAT010000004.1"/>
</dbReference>
<name>A0ABP8D3U4_9ACTN</name>
<evidence type="ECO:0000259" key="8">
    <source>
        <dbReference type="Pfam" id="PF19053"/>
    </source>
</evidence>
<evidence type="ECO:0000256" key="2">
    <source>
        <dbReference type="ARBA" id="ARBA00006162"/>
    </source>
</evidence>
<keyword evidence="3" id="KW-1003">Cell membrane</keyword>
<reference evidence="10" key="1">
    <citation type="journal article" date="2019" name="Int. J. Syst. Evol. Microbiol.">
        <title>The Global Catalogue of Microorganisms (GCM) 10K type strain sequencing project: providing services to taxonomists for standard genome sequencing and annotation.</title>
        <authorList>
            <consortium name="The Broad Institute Genomics Platform"/>
            <consortium name="The Broad Institute Genome Sequencing Center for Infectious Disease"/>
            <person name="Wu L."/>
            <person name="Ma J."/>
        </authorList>
    </citation>
    <scope>NUCLEOTIDE SEQUENCE [LARGE SCALE GENOMIC DNA]</scope>
    <source>
        <strain evidence="10">JCM 17441</strain>
    </source>
</reference>
<feature type="transmembrane region" description="Helical" evidence="7">
    <location>
        <begin position="454"/>
        <end position="478"/>
    </location>
</feature>
<dbReference type="Pfam" id="PF19053">
    <property type="entry name" value="EccD"/>
    <property type="match status" value="1"/>
</dbReference>
<comment type="similarity">
    <text evidence="2">Belongs to the EccD/Snm4 family.</text>
</comment>
<evidence type="ECO:0000313" key="9">
    <source>
        <dbReference type="EMBL" id="GAA4246828.1"/>
    </source>
</evidence>
<feature type="transmembrane region" description="Helical" evidence="7">
    <location>
        <begin position="196"/>
        <end position="217"/>
    </location>
</feature>
<evidence type="ECO:0000256" key="7">
    <source>
        <dbReference type="SAM" id="Phobius"/>
    </source>
</evidence>
<keyword evidence="4 7" id="KW-0812">Transmembrane</keyword>
<feature type="transmembrane region" description="Helical" evidence="7">
    <location>
        <begin position="168"/>
        <end position="190"/>
    </location>
</feature>
<organism evidence="9 10">
    <name type="scientific">Dactylosporangium darangshiense</name>
    <dbReference type="NCBI Taxonomy" id="579108"/>
    <lineage>
        <taxon>Bacteria</taxon>
        <taxon>Bacillati</taxon>
        <taxon>Actinomycetota</taxon>
        <taxon>Actinomycetes</taxon>
        <taxon>Micromonosporales</taxon>
        <taxon>Micromonosporaceae</taxon>
        <taxon>Dactylosporangium</taxon>
    </lineage>
</organism>
<protein>
    <submittedName>
        <fullName evidence="9">Type VII secretion integral membrane protein EccD</fullName>
    </submittedName>
</protein>
<proteinExistence type="inferred from homology"/>
<feature type="transmembrane region" description="Helical" evidence="7">
    <location>
        <begin position="398"/>
        <end position="415"/>
    </location>
</feature>
<feature type="transmembrane region" description="Helical" evidence="7">
    <location>
        <begin position="421"/>
        <end position="442"/>
    </location>
</feature>
<feature type="transmembrane region" description="Helical" evidence="7">
    <location>
        <begin position="248"/>
        <end position="270"/>
    </location>
</feature>
<feature type="transmembrane region" description="Helical" evidence="7">
    <location>
        <begin position="117"/>
        <end position="139"/>
    </location>
</feature>
<dbReference type="NCBIfam" id="TIGR03920">
    <property type="entry name" value="T7SS_EccD"/>
    <property type="match status" value="1"/>
</dbReference>
<comment type="caution">
    <text evidence="9">The sequence shown here is derived from an EMBL/GenBank/DDBJ whole genome shotgun (WGS) entry which is preliminary data.</text>
</comment>
<dbReference type="PIRSF" id="PIRSF017804">
    <property type="entry name" value="Secretion_EccD1"/>
    <property type="match status" value="1"/>
</dbReference>
<feature type="transmembrane region" description="Helical" evidence="7">
    <location>
        <begin position="346"/>
        <end position="365"/>
    </location>
</feature>
<comment type="subcellular location">
    <subcellularLocation>
        <location evidence="1">Cell membrane</location>
        <topology evidence="1">Multi-pass membrane protein</topology>
    </subcellularLocation>
</comment>
<dbReference type="InterPro" id="IPR024962">
    <property type="entry name" value="YukD-like"/>
</dbReference>
<evidence type="ECO:0000256" key="1">
    <source>
        <dbReference type="ARBA" id="ARBA00004651"/>
    </source>
</evidence>
<sequence length="479" mass="46777">MSSSAAGLARITINAPKRRVDVAVPDAVPLAELLPELLQHAGNGLADDGERHGGWLLRRSDGTTLSAAAGLAGQGVHDGAVLHLVPARAGWPELEYDDVVEAIAAGARRQGLPWSPAATRATALSIAGAGFAVALLAIVRADMPLAAAAVAAGLVLAGIAASRAYGDAVVGSALAAFGLPFAAAGGWLAAPQPATPAGRSLLCAVALLLVSLVAAVGVAHLVRIFVAGMTVGMIGALGGLLATVTRPAAAAAIVLAVLAAGVAGLPLLAIRLGKLPMPVVALPGDLALGGRGPSGAVVPRGDLASGGRGPGGAFAPPGDLASGGRGSAGSVERARIFAAVARTDEMLTGMLLGLAIAGTAASVVLARSGDVSGGVLVAVAGTALLLRARTFLTVRQRLPLIVTGAVGFALVALFARVDAGIIAAAVPLAALIVAVAGARAAVRPASPYVGRAADLLDTLCVVAVIPLACAVVGLYGLFL</sequence>
<evidence type="ECO:0000256" key="6">
    <source>
        <dbReference type="ARBA" id="ARBA00023136"/>
    </source>
</evidence>
<keyword evidence="5 7" id="KW-1133">Transmembrane helix</keyword>
<keyword evidence="6 7" id="KW-0472">Membrane</keyword>
<evidence type="ECO:0000256" key="3">
    <source>
        <dbReference type="ARBA" id="ARBA00022475"/>
    </source>
</evidence>
<evidence type="ECO:0000313" key="10">
    <source>
        <dbReference type="Proteomes" id="UP001500620"/>
    </source>
</evidence>
<feature type="domain" description="EccD-like transmembrane" evidence="8">
    <location>
        <begin position="119"/>
        <end position="478"/>
    </location>
</feature>
<feature type="transmembrane region" description="Helical" evidence="7">
    <location>
        <begin position="224"/>
        <end position="242"/>
    </location>
</feature>
<evidence type="ECO:0000256" key="4">
    <source>
        <dbReference type="ARBA" id="ARBA00022692"/>
    </source>
</evidence>
<gene>
    <name evidence="9" type="primary">eccD_1</name>
    <name evidence="9" type="ORF">GCM10022255_020170</name>
</gene>
<dbReference type="EMBL" id="BAABAT010000004">
    <property type="protein sequence ID" value="GAA4246828.1"/>
    <property type="molecule type" value="Genomic_DNA"/>
</dbReference>
<evidence type="ECO:0000256" key="5">
    <source>
        <dbReference type="ARBA" id="ARBA00022989"/>
    </source>
</evidence>
<dbReference type="InterPro" id="IPR044049">
    <property type="entry name" value="EccD_transm"/>
</dbReference>
<dbReference type="InterPro" id="IPR006707">
    <property type="entry name" value="T7SS_EccD"/>
</dbReference>
<keyword evidence="10" id="KW-1185">Reference proteome</keyword>
<dbReference type="Pfam" id="PF08817">
    <property type="entry name" value="YukD"/>
    <property type="match status" value="1"/>
</dbReference>